<dbReference type="InterPro" id="IPR021069">
    <property type="entry name" value="ImpA_C"/>
</dbReference>
<keyword evidence="4" id="KW-1185">Reference proteome</keyword>
<protein>
    <recommendedName>
        <fullName evidence="5">Type VI secretion system ImpA family N-terminal domain-containing protein</fullName>
    </recommendedName>
</protein>
<dbReference type="Pfam" id="PF12486">
    <property type="entry name" value="VasL"/>
    <property type="match status" value="1"/>
</dbReference>
<dbReference type="OrthoDB" id="5579595at2"/>
<dbReference type="RefSeq" id="WP_039188727.1">
    <property type="nucleotide sequence ID" value="NZ_CAUFSP010000003.1"/>
</dbReference>
<name>A0A2A2MHU3_9GAMM</name>
<evidence type="ECO:0000313" key="4">
    <source>
        <dbReference type="Proteomes" id="UP000218796"/>
    </source>
</evidence>
<sequence length="454" mass="50906">MPSFSEQHLRTGGDPRTLSEFSALRDELGKLTHPARPDVDWQKVEQLCLALFRQNGVELQTTAYYTLARAHRAGMAGIEEGLVLVDGLLTHQWPVFWPQQTHARMEILGWLASRLQQLLRGYVFKYGDLALIYRTETLLEHLGEVLARLELKHLSQLDGLYHLMHNTALRLENLDGDNVVQGGSTLAARPTMDISGTEIRDDSPLVYVVQAEAKPVVMRVENNSRGIQKSHWQGFVAGLICTALVGCAGLWGWHALHQEPVLNTLLATVQPLPKTLTAEQITSLRTDKADKLPTLTNEMLAATQTQLDSLRQLPAMWPLNYGSQLVKQAQTLWPKIPAVEQLAAKWQLSLNAQAASNETLNDWNLAQTRLQQLANKLNGLDEQRGKYITVSELKSSVFAIQQPLAKSPPLEELLRQLAEQQNAGKVAPALMMQIDNRFKQLQSRYMLLTESKTE</sequence>
<evidence type="ECO:0008006" key="5">
    <source>
        <dbReference type="Google" id="ProtNLM"/>
    </source>
</evidence>
<dbReference type="Pfam" id="PF06812">
    <property type="entry name" value="ImpA_N"/>
    <property type="match status" value="1"/>
</dbReference>
<comment type="caution">
    <text evidence="3">The sequence shown here is derived from an EMBL/GenBank/DDBJ whole genome shotgun (WGS) entry which is preliminary data.</text>
</comment>
<dbReference type="PANTHER" id="PTHR37024">
    <property type="entry name" value="TYPE VI SECRETION SYSTEM DUF2094 AND IMPA-RELATED DOMAIN PROTEIN"/>
    <property type="match status" value="1"/>
</dbReference>
<dbReference type="EMBL" id="NQMS01000001">
    <property type="protein sequence ID" value="PAV98535.1"/>
    <property type="molecule type" value="Genomic_DNA"/>
</dbReference>
<gene>
    <name evidence="3" type="ORF">CJD50_03435</name>
</gene>
<organism evidence="3 4">
    <name type="scientific">Hafnia paralvei</name>
    <dbReference type="NCBI Taxonomy" id="546367"/>
    <lineage>
        <taxon>Bacteria</taxon>
        <taxon>Pseudomonadati</taxon>
        <taxon>Pseudomonadota</taxon>
        <taxon>Gammaproteobacteria</taxon>
        <taxon>Enterobacterales</taxon>
        <taxon>Hafniaceae</taxon>
        <taxon>Hafnia</taxon>
    </lineage>
</organism>
<dbReference type="Proteomes" id="UP000218796">
    <property type="component" value="Unassembled WGS sequence"/>
</dbReference>
<evidence type="ECO:0000259" key="1">
    <source>
        <dbReference type="Pfam" id="PF06812"/>
    </source>
</evidence>
<feature type="domain" description="ImpA C-terminal" evidence="2">
    <location>
        <begin position="303"/>
        <end position="448"/>
    </location>
</feature>
<dbReference type="AlphaFoldDB" id="A0A2A2MHU3"/>
<dbReference type="PANTHER" id="PTHR37024:SF5">
    <property type="entry name" value="IMPA N-TERMINAL DOMAIN-CONTAINING PROTEIN"/>
    <property type="match status" value="1"/>
</dbReference>
<evidence type="ECO:0000313" key="3">
    <source>
        <dbReference type="EMBL" id="PAV98535.1"/>
    </source>
</evidence>
<evidence type="ECO:0000259" key="2">
    <source>
        <dbReference type="Pfam" id="PF12486"/>
    </source>
</evidence>
<feature type="domain" description="ImpA N-terminal" evidence="1">
    <location>
        <begin position="11"/>
        <end position="112"/>
    </location>
</feature>
<proteinExistence type="predicted"/>
<reference evidence="3 4" key="1">
    <citation type="submission" date="2017-08" db="EMBL/GenBank/DDBJ databases">
        <title>Draft Genome Sequence of Hafnia alvei CITHA-6 Isolated from Raw Bovine Milk.</title>
        <authorList>
            <person name="Culligan E.P."/>
            <person name="Mcsweeney A."/>
            <person name="O'Doherty C."/>
            <person name="Gleeson E."/>
            <person name="O'Riordan D."/>
            <person name="Sleator R.D."/>
        </authorList>
    </citation>
    <scope>NUCLEOTIDE SEQUENCE [LARGE SCALE GENOMIC DNA]</scope>
    <source>
        <strain evidence="3 4">CITHA-6</strain>
    </source>
</reference>
<accession>A0A2A2MHU3</accession>
<dbReference type="InterPro" id="IPR010657">
    <property type="entry name" value="ImpA_N"/>
</dbReference>